<proteinExistence type="predicted"/>
<comment type="caution">
    <text evidence="2">The sequence shown here is derived from an EMBL/GenBank/DDBJ whole genome shotgun (WGS) entry which is preliminary data.</text>
</comment>
<keyword evidence="1" id="KW-0479">Metal-binding</keyword>
<accession>A0A2S4N5Q5</accession>
<organism evidence="2 3">
    <name type="scientific">Flavobacterium croceum DSM 17960</name>
    <dbReference type="NCBI Taxonomy" id="1121886"/>
    <lineage>
        <taxon>Bacteria</taxon>
        <taxon>Pseudomonadati</taxon>
        <taxon>Bacteroidota</taxon>
        <taxon>Flavobacteriia</taxon>
        <taxon>Flavobacteriales</taxon>
        <taxon>Flavobacteriaceae</taxon>
        <taxon>Flavobacterium</taxon>
    </lineage>
</organism>
<feature type="binding site" evidence="1">
    <location>
        <position position="56"/>
    </location>
    <ligand>
        <name>a divalent metal cation</name>
        <dbReference type="ChEBI" id="CHEBI:60240"/>
        <label>1</label>
    </ligand>
</feature>
<dbReference type="PANTHER" id="PTHR46124">
    <property type="entry name" value="D-AMINOACYL-TRNA DEACYLASE"/>
    <property type="match status" value="1"/>
</dbReference>
<dbReference type="Proteomes" id="UP000237056">
    <property type="component" value="Unassembled WGS sequence"/>
</dbReference>
<dbReference type="PIRSF" id="PIRSF005902">
    <property type="entry name" value="DNase_TatD"/>
    <property type="match status" value="1"/>
</dbReference>
<evidence type="ECO:0000313" key="3">
    <source>
        <dbReference type="Proteomes" id="UP000237056"/>
    </source>
</evidence>
<name>A0A2S4N5Q5_9FLAO</name>
<gene>
    <name evidence="2" type="ORF">Q361_1142</name>
</gene>
<dbReference type="GO" id="GO:0046872">
    <property type="term" value="F:metal ion binding"/>
    <property type="evidence" value="ECO:0007669"/>
    <property type="project" value="UniProtKB-KW"/>
</dbReference>
<sequence>MNTIEVLNQYPNEFNEAVRFYSIGIHPWYIDLNRLDKDLEIINQKLENNNALAVGECGLDKRISTPVELQKKVFEQQILLAEKHQKPLIIHCVSAFQELIAIKKKLSITVPIIIHGFSKNEILANQLIREGFYLSFGKYLIKNPELKNVFKQLPLNQVFLETDTIEETIEDVYTLAASYKEIEVETVKIQLLKNFKLVFPNYNEDLDD</sequence>
<feature type="binding site" evidence="1">
    <location>
        <position position="115"/>
    </location>
    <ligand>
        <name>a divalent metal cation</name>
        <dbReference type="ChEBI" id="CHEBI:60240"/>
        <label>2</label>
    </ligand>
</feature>
<dbReference type="InterPro" id="IPR001130">
    <property type="entry name" value="TatD-like"/>
</dbReference>
<dbReference type="EMBL" id="PQNY01000014">
    <property type="protein sequence ID" value="POS01057.1"/>
    <property type="molecule type" value="Genomic_DNA"/>
</dbReference>
<dbReference type="AlphaFoldDB" id="A0A2S4N5Q5"/>
<dbReference type="Gene3D" id="3.20.20.140">
    <property type="entry name" value="Metal-dependent hydrolases"/>
    <property type="match status" value="1"/>
</dbReference>
<dbReference type="SUPFAM" id="SSF51556">
    <property type="entry name" value="Metallo-dependent hydrolases"/>
    <property type="match status" value="1"/>
</dbReference>
<reference evidence="2 3" key="1">
    <citation type="submission" date="2018-01" db="EMBL/GenBank/DDBJ databases">
        <title>Genomic Encyclopedia of Type Strains, Phase I: the one thousand microbial genomes (KMG-I) project.</title>
        <authorList>
            <person name="Goeker M."/>
        </authorList>
    </citation>
    <scope>NUCLEOTIDE SEQUENCE [LARGE SCALE GENOMIC DNA]</scope>
    <source>
        <strain evidence="2 3">DSM 17960</strain>
    </source>
</reference>
<feature type="binding site" evidence="1">
    <location>
        <position position="163"/>
    </location>
    <ligand>
        <name>a divalent metal cation</name>
        <dbReference type="ChEBI" id="CHEBI:60240"/>
        <label>1</label>
    </ligand>
</feature>
<evidence type="ECO:0000256" key="1">
    <source>
        <dbReference type="PIRSR" id="PIRSR005902-1"/>
    </source>
</evidence>
<dbReference type="GO" id="GO:0016788">
    <property type="term" value="F:hydrolase activity, acting on ester bonds"/>
    <property type="evidence" value="ECO:0007669"/>
    <property type="project" value="InterPro"/>
</dbReference>
<dbReference type="PANTHER" id="PTHR46124:SF2">
    <property type="entry name" value="D-AMINOACYL-TRNA DEACYLASE"/>
    <property type="match status" value="1"/>
</dbReference>
<feature type="binding site" evidence="1">
    <location>
        <position position="91"/>
    </location>
    <ligand>
        <name>a divalent metal cation</name>
        <dbReference type="ChEBI" id="CHEBI:60240"/>
        <label>2</label>
    </ligand>
</feature>
<dbReference type="InterPro" id="IPR032466">
    <property type="entry name" value="Metal_Hydrolase"/>
</dbReference>
<dbReference type="GO" id="GO:0005829">
    <property type="term" value="C:cytosol"/>
    <property type="evidence" value="ECO:0007669"/>
    <property type="project" value="TreeGrafter"/>
</dbReference>
<keyword evidence="3" id="KW-1185">Reference proteome</keyword>
<dbReference type="Pfam" id="PF01026">
    <property type="entry name" value="TatD_DNase"/>
    <property type="match status" value="1"/>
</dbReference>
<protein>
    <submittedName>
        <fullName evidence="2">TatD DNase family protein</fullName>
    </submittedName>
</protein>
<evidence type="ECO:0000313" key="2">
    <source>
        <dbReference type="EMBL" id="POS01057.1"/>
    </source>
</evidence>